<name>A0A251UVH5_HELAN</name>
<evidence type="ECO:0000313" key="2">
    <source>
        <dbReference type="EMBL" id="KAF5808392.1"/>
    </source>
</evidence>
<sequence>MKIVLWIAAEQTREKEKLSKKLLKLEKEIDGLKVKLEVGKLLGNEDDTALQGQIKKI</sequence>
<gene>
    <name evidence="3" type="ORF">HannXRQ_Chr04g0099451</name>
    <name evidence="2" type="ORF">HanXRQr2_Chr04g0144841</name>
</gene>
<organism evidence="3 4">
    <name type="scientific">Helianthus annuus</name>
    <name type="common">Common sunflower</name>
    <dbReference type="NCBI Taxonomy" id="4232"/>
    <lineage>
        <taxon>Eukaryota</taxon>
        <taxon>Viridiplantae</taxon>
        <taxon>Streptophyta</taxon>
        <taxon>Embryophyta</taxon>
        <taxon>Tracheophyta</taxon>
        <taxon>Spermatophyta</taxon>
        <taxon>Magnoliopsida</taxon>
        <taxon>eudicotyledons</taxon>
        <taxon>Gunneridae</taxon>
        <taxon>Pentapetalae</taxon>
        <taxon>asterids</taxon>
        <taxon>campanulids</taxon>
        <taxon>Asterales</taxon>
        <taxon>Asteraceae</taxon>
        <taxon>Asteroideae</taxon>
        <taxon>Heliantheae alliance</taxon>
        <taxon>Heliantheae</taxon>
        <taxon>Helianthus</taxon>
    </lineage>
</organism>
<evidence type="ECO:0000313" key="3">
    <source>
        <dbReference type="EMBL" id="OTG27387.1"/>
    </source>
</evidence>
<dbReference type="AlphaFoldDB" id="A0A251UVH5"/>
<keyword evidence="1" id="KW-0175">Coiled coil</keyword>
<evidence type="ECO:0000256" key="1">
    <source>
        <dbReference type="SAM" id="Coils"/>
    </source>
</evidence>
<dbReference type="Proteomes" id="UP000215914">
    <property type="component" value="Chromosome 4"/>
</dbReference>
<reference evidence="3" key="2">
    <citation type="submission" date="2017-02" db="EMBL/GenBank/DDBJ databases">
        <title>Sunflower complete genome.</title>
        <authorList>
            <person name="Langlade N."/>
            <person name="Munos S."/>
        </authorList>
    </citation>
    <scope>NUCLEOTIDE SEQUENCE [LARGE SCALE GENOMIC DNA]</scope>
    <source>
        <tissue evidence="3">Leaves</tissue>
    </source>
</reference>
<accession>A0A251UVH5</accession>
<reference evidence="2 4" key="1">
    <citation type="journal article" date="2017" name="Nature">
        <title>The sunflower genome provides insights into oil metabolism, flowering and Asterid evolution.</title>
        <authorList>
            <person name="Badouin H."/>
            <person name="Gouzy J."/>
            <person name="Grassa C.J."/>
            <person name="Murat F."/>
            <person name="Staton S.E."/>
            <person name="Cottret L."/>
            <person name="Lelandais-Briere C."/>
            <person name="Owens G.L."/>
            <person name="Carrere S."/>
            <person name="Mayjonade B."/>
            <person name="Legrand L."/>
            <person name="Gill N."/>
            <person name="Kane N.C."/>
            <person name="Bowers J.E."/>
            <person name="Hubner S."/>
            <person name="Bellec A."/>
            <person name="Berard A."/>
            <person name="Berges H."/>
            <person name="Blanchet N."/>
            <person name="Boniface M.C."/>
            <person name="Brunel D."/>
            <person name="Catrice O."/>
            <person name="Chaidir N."/>
            <person name="Claudel C."/>
            <person name="Donnadieu C."/>
            <person name="Faraut T."/>
            <person name="Fievet G."/>
            <person name="Helmstetter N."/>
            <person name="King M."/>
            <person name="Knapp S.J."/>
            <person name="Lai Z."/>
            <person name="Le Paslier M.C."/>
            <person name="Lippi Y."/>
            <person name="Lorenzon L."/>
            <person name="Mandel J.R."/>
            <person name="Marage G."/>
            <person name="Marchand G."/>
            <person name="Marquand E."/>
            <person name="Bret-Mestries E."/>
            <person name="Morien E."/>
            <person name="Nambeesan S."/>
            <person name="Nguyen T."/>
            <person name="Pegot-Espagnet P."/>
            <person name="Pouilly N."/>
            <person name="Raftis F."/>
            <person name="Sallet E."/>
            <person name="Schiex T."/>
            <person name="Thomas J."/>
            <person name="Vandecasteele C."/>
            <person name="Vares D."/>
            <person name="Vear F."/>
            <person name="Vautrin S."/>
            <person name="Crespi M."/>
            <person name="Mangin B."/>
            <person name="Burke J.M."/>
            <person name="Salse J."/>
            <person name="Munos S."/>
            <person name="Vincourt P."/>
            <person name="Rieseberg L.H."/>
            <person name="Langlade N.B."/>
        </authorList>
    </citation>
    <scope>NUCLEOTIDE SEQUENCE [LARGE SCALE GENOMIC DNA]</scope>
    <source>
        <strain evidence="4">cv. SF193</strain>
        <tissue evidence="2">Leaves</tissue>
    </source>
</reference>
<evidence type="ECO:0000313" key="4">
    <source>
        <dbReference type="Proteomes" id="UP000215914"/>
    </source>
</evidence>
<feature type="coiled-coil region" evidence="1">
    <location>
        <begin position="8"/>
        <end position="35"/>
    </location>
</feature>
<proteinExistence type="predicted"/>
<dbReference type="EMBL" id="MNCJ02000319">
    <property type="protein sequence ID" value="KAF5808392.1"/>
    <property type="molecule type" value="Genomic_DNA"/>
</dbReference>
<dbReference type="InParanoid" id="A0A251UVH5"/>
<dbReference type="EMBL" id="CM007893">
    <property type="protein sequence ID" value="OTG27387.1"/>
    <property type="molecule type" value="Genomic_DNA"/>
</dbReference>
<dbReference type="Gramene" id="mRNA:HanXRQr2_Chr04g0144841">
    <property type="protein sequence ID" value="mRNA:HanXRQr2_Chr04g0144841"/>
    <property type="gene ID" value="HanXRQr2_Chr04g0144841"/>
</dbReference>
<keyword evidence="4" id="KW-1185">Reference proteome</keyword>
<protein>
    <submittedName>
        <fullName evidence="3">Uncharacterized protein</fullName>
    </submittedName>
</protein>
<reference evidence="2" key="3">
    <citation type="submission" date="2020-06" db="EMBL/GenBank/DDBJ databases">
        <title>Helianthus annuus Genome sequencing and assembly Release 2.</title>
        <authorList>
            <person name="Gouzy J."/>
            <person name="Langlade N."/>
            <person name="Munos S."/>
        </authorList>
    </citation>
    <scope>NUCLEOTIDE SEQUENCE</scope>
    <source>
        <tissue evidence="2">Leaves</tissue>
    </source>
</reference>